<dbReference type="Gene3D" id="3.40.50.1000">
    <property type="entry name" value="HAD superfamily/HAD-like"/>
    <property type="match status" value="1"/>
</dbReference>
<dbReference type="NCBIfam" id="TIGR01549">
    <property type="entry name" value="HAD-SF-IA-v1"/>
    <property type="match status" value="1"/>
</dbReference>
<proteinExistence type="predicted"/>
<protein>
    <recommendedName>
        <fullName evidence="2">Phosphoglycolate phosphatase</fullName>
    </recommendedName>
</protein>
<dbReference type="SUPFAM" id="SSF56784">
    <property type="entry name" value="HAD-like"/>
    <property type="match status" value="1"/>
</dbReference>
<organism evidence="1">
    <name type="scientific">Aplanochytrium stocchinoi</name>
    <dbReference type="NCBI Taxonomy" id="215587"/>
    <lineage>
        <taxon>Eukaryota</taxon>
        <taxon>Sar</taxon>
        <taxon>Stramenopiles</taxon>
        <taxon>Bigyra</taxon>
        <taxon>Labyrinthulomycetes</taxon>
        <taxon>Thraustochytrida</taxon>
        <taxon>Thraustochytriidae</taxon>
        <taxon>Aplanochytrium</taxon>
    </lineage>
</organism>
<dbReference type="SFLD" id="SFLDG01129">
    <property type="entry name" value="C1.5:_HAD__Beta-PGM__Phosphata"/>
    <property type="match status" value="1"/>
</dbReference>
<dbReference type="GO" id="GO:0008967">
    <property type="term" value="F:phosphoglycolate phosphatase activity"/>
    <property type="evidence" value="ECO:0007669"/>
    <property type="project" value="TreeGrafter"/>
</dbReference>
<reference evidence="1" key="1">
    <citation type="submission" date="2021-01" db="EMBL/GenBank/DDBJ databases">
        <authorList>
            <person name="Corre E."/>
            <person name="Pelletier E."/>
            <person name="Niang G."/>
            <person name="Scheremetjew M."/>
            <person name="Finn R."/>
            <person name="Kale V."/>
            <person name="Holt S."/>
            <person name="Cochrane G."/>
            <person name="Meng A."/>
            <person name="Brown T."/>
            <person name="Cohen L."/>
        </authorList>
    </citation>
    <scope>NUCLEOTIDE SEQUENCE</scope>
    <source>
        <strain evidence="1">GSBS06</strain>
    </source>
</reference>
<name>A0A7S3LPB0_9STRA</name>
<dbReference type="InterPro" id="IPR023214">
    <property type="entry name" value="HAD_sf"/>
</dbReference>
<gene>
    <name evidence="1" type="ORF">ASTO00021_LOCUS8150</name>
</gene>
<dbReference type="GO" id="GO:0006281">
    <property type="term" value="P:DNA repair"/>
    <property type="evidence" value="ECO:0007669"/>
    <property type="project" value="TreeGrafter"/>
</dbReference>
<dbReference type="PANTHER" id="PTHR43434">
    <property type="entry name" value="PHOSPHOGLYCOLATE PHOSPHATASE"/>
    <property type="match status" value="1"/>
</dbReference>
<evidence type="ECO:0000313" key="1">
    <source>
        <dbReference type="EMBL" id="CAE0437897.1"/>
    </source>
</evidence>
<dbReference type="AlphaFoldDB" id="A0A7S3LPB0"/>
<dbReference type="InterPro" id="IPR023198">
    <property type="entry name" value="PGP-like_dom2"/>
</dbReference>
<dbReference type="SFLD" id="SFLDS00003">
    <property type="entry name" value="Haloacid_Dehalogenase"/>
    <property type="match status" value="1"/>
</dbReference>
<accession>A0A7S3LPB0</accession>
<dbReference type="Pfam" id="PF00702">
    <property type="entry name" value="Hydrolase"/>
    <property type="match status" value="1"/>
</dbReference>
<dbReference type="Gene3D" id="1.10.150.240">
    <property type="entry name" value="Putative phosphatase, domain 2"/>
    <property type="match status" value="1"/>
</dbReference>
<dbReference type="InterPro" id="IPR050155">
    <property type="entry name" value="HAD-like_hydrolase_sf"/>
</dbReference>
<dbReference type="InterPro" id="IPR036412">
    <property type="entry name" value="HAD-like_sf"/>
</dbReference>
<dbReference type="PANTHER" id="PTHR43434:SF22">
    <property type="entry name" value="PHOSPHOGLYCOLATE PHOSPHATASE"/>
    <property type="match status" value="1"/>
</dbReference>
<evidence type="ECO:0008006" key="2">
    <source>
        <dbReference type="Google" id="ProtNLM"/>
    </source>
</evidence>
<sequence>MPGSRRIALLRRFPYLFQSPLKGTDTKYSNTYFKKSQPLKVRMASTFISGRKPKLVIFDKDGTLIDFDFMWASWTEKLAKDIEELINAKNHTVVEQGAVTEEIFNQLGYDSANRTVKSGGKLCCSPMGEIRGVIKSLLSSKFSLSDATIEEILDNTYGTPTPNESNVRTLGNLKDTFTMMREKYGLKIAVCTTDDHEPTKEMLRLQGALHLVDVIVGGDDVHIPPKPSPEQIKHICDKVNVLPEHAVMVGDTNTDMAMGKSANVLLTIGMMHGASSIVDLEPNADVLVPSFHKFEQLLHHICS</sequence>
<dbReference type="InterPro" id="IPR006439">
    <property type="entry name" value="HAD-SF_hydro_IA"/>
</dbReference>
<dbReference type="EMBL" id="HBIN01010882">
    <property type="protein sequence ID" value="CAE0437897.1"/>
    <property type="molecule type" value="Transcribed_RNA"/>
</dbReference>